<dbReference type="Gene3D" id="2.40.50.90">
    <property type="match status" value="1"/>
</dbReference>
<evidence type="ECO:0000313" key="2">
    <source>
        <dbReference type="EMBL" id="ENY69116.1"/>
    </source>
</evidence>
<dbReference type="PROSITE" id="PS50830">
    <property type="entry name" value="TNASE_3"/>
    <property type="match status" value="1"/>
</dbReference>
<dbReference type="OrthoDB" id="401280at2"/>
<sequence>MKRLLKNSLFLIPTAAFLPLPLISLKCETNKEIKNENQEKSNPNALNKLLSKSIILNNVEYEFSDEFKHNKTTQVSLKFTKDGDTADFLNHKTNKEVVTVRFAGIDTPEKSKRLPNGKRIPTTGVQFKYATLASKHTKNRLEEAKKIWIIPQKTKSFKKDTKYSLTDKYGRIIGIVVILTKENELICLNKELVELGFAKMRYISRVLGDLYYTENTNYYDWIKKAEGTARKENKGFWKENVVQIFPKN</sequence>
<name>N9VCI7_9BACT</name>
<proteinExistence type="predicted"/>
<dbReference type="PATRIC" id="fig|1188233.3.peg.158"/>
<dbReference type="InterPro" id="IPR035437">
    <property type="entry name" value="SNase_OB-fold_sf"/>
</dbReference>
<evidence type="ECO:0000313" key="3">
    <source>
        <dbReference type="Proteomes" id="UP000013131"/>
    </source>
</evidence>
<protein>
    <recommendedName>
        <fullName evidence="1">TNase-like domain-containing protein</fullName>
    </recommendedName>
</protein>
<reference evidence="2 3" key="1">
    <citation type="journal article" date="2013" name="Genome Announc.">
        <title>Draft Genome Sequences of Mycoplasma auris and Mycoplasma yeatsii, Two Species of the Ear Canal of Caprinae.</title>
        <authorList>
            <person name="Dordet-Frisoni E."/>
            <person name="Baranowski E."/>
            <person name="Barre A."/>
            <person name="Blanchard A."/>
            <person name="Breton M."/>
            <person name="Couture C."/>
            <person name="Dupuy V."/>
            <person name="Gaurivaud P."/>
            <person name="Jacob D."/>
            <person name="Lemaitre C."/>
            <person name="Manso-Silvan L."/>
            <person name="Nikolski M."/>
            <person name="Nouvel L.X."/>
            <person name="Poumarat F."/>
            <person name="Sirand-Pugnet P."/>
            <person name="Thebault P."/>
            <person name="Theil S."/>
            <person name="Thiaucourt F."/>
            <person name="Citti C."/>
            <person name="Tardy F."/>
        </authorList>
    </citation>
    <scope>NUCLEOTIDE SEQUENCE [LARGE SCALE GENOMIC DNA]</scope>
    <source>
        <strain evidence="2 3">15026</strain>
    </source>
</reference>
<accession>N9VCI7</accession>
<comment type="caution">
    <text evidence="2">The sequence shown here is derived from an EMBL/GenBank/DDBJ whole genome shotgun (WGS) entry which is preliminary data.</text>
</comment>
<dbReference type="AlphaFoldDB" id="N9VCI7"/>
<dbReference type="eggNOG" id="COG1525">
    <property type="taxonomic scope" value="Bacteria"/>
</dbReference>
<keyword evidence="3" id="KW-1185">Reference proteome</keyword>
<gene>
    <name evidence="2" type="ORF">MAU_1550</name>
</gene>
<dbReference type="InterPro" id="IPR016071">
    <property type="entry name" value="Staphylococal_nuclease_OB-fold"/>
</dbReference>
<dbReference type="SUPFAM" id="SSF50199">
    <property type="entry name" value="Staphylococcal nuclease"/>
    <property type="match status" value="1"/>
</dbReference>
<dbReference type="Pfam" id="PF00565">
    <property type="entry name" value="SNase"/>
    <property type="match status" value="1"/>
</dbReference>
<evidence type="ECO:0000259" key="1">
    <source>
        <dbReference type="PROSITE" id="PS50830"/>
    </source>
</evidence>
<dbReference type="EMBL" id="AORI01000005">
    <property type="protein sequence ID" value="ENY69116.1"/>
    <property type="molecule type" value="Genomic_DNA"/>
</dbReference>
<dbReference type="RefSeq" id="WP_004423643.1">
    <property type="nucleotide sequence ID" value="NZ_AORI01000005.1"/>
</dbReference>
<dbReference type="SMART" id="SM00318">
    <property type="entry name" value="SNc"/>
    <property type="match status" value="1"/>
</dbReference>
<feature type="domain" description="TNase-like" evidence="1">
    <location>
        <begin position="71"/>
        <end position="239"/>
    </location>
</feature>
<organism evidence="2 3">
    <name type="scientific">Metamycoplasma auris 15026</name>
    <dbReference type="NCBI Taxonomy" id="1188233"/>
    <lineage>
        <taxon>Bacteria</taxon>
        <taxon>Bacillati</taxon>
        <taxon>Mycoplasmatota</taxon>
        <taxon>Mycoplasmoidales</taxon>
        <taxon>Metamycoplasmataceae</taxon>
        <taxon>Metamycoplasma</taxon>
    </lineage>
</organism>
<dbReference type="Proteomes" id="UP000013131">
    <property type="component" value="Unassembled WGS sequence"/>
</dbReference>
<dbReference type="STRING" id="1188233.MAU_1550"/>